<dbReference type="Pfam" id="PF14223">
    <property type="entry name" value="Retrotran_gag_2"/>
    <property type="match status" value="1"/>
</dbReference>
<comment type="caution">
    <text evidence="1">The sequence shown here is derived from an EMBL/GenBank/DDBJ whole genome shotgun (WGS) entry which is preliminary data.</text>
</comment>
<proteinExistence type="predicted"/>
<evidence type="ECO:0000313" key="2">
    <source>
        <dbReference type="Proteomes" id="UP000187406"/>
    </source>
</evidence>
<keyword evidence="2" id="KW-1185">Reference proteome</keyword>
<reference evidence="2" key="1">
    <citation type="submission" date="2016-04" db="EMBL/GenBank/DDBJ databases">
        <title>Cephalotus genome sequencing.</title>
        <authorList>
            <person name="Fukushima K."/>
            <person name="Hasebe M."/>
            <person name="Fang X."/>
        </authorList>
    </citation>
    <scope>NUCLEOTIDE SEQUENCE [LARGE SCALE GENOMIC DNA]</scope>
    <source>
        <strain evidence="2">cv. St1</strain>
    </source>
</reference>
<protein>
    <submittedName>
        <fullName evidence="1">UBN2 domain-containing protein</fullName>
    </submittedName>
</protein>
<dbReference type="PANTHER" id="PTHR47481:SF22">
    <property type="entry name" value="RETROTRANSPOSON GAG DOMAIN-CONTAINING PROTEIN"/>
    <property type="match status" value="1"/>
</dbReference>
<evidence type="ECO:0000313" key="1">
    <source>
        <dbReference type="EMBL" id="GAV67264.1"/>
    </source>
</evidence>
<accession>A0A1Q3BHA6</accession>
<dbReference type="PANTHER" id="PTHR47481">
    <property type="match status" value="1"/>
</dbReference>
<gene>
    <name evidence="1" type="ORF">CFOL_v3_10770</name>
</gene>
<dbReference type="OrthoDB" id="1912561at2759"/>
<organism evidence="1 2">
    <name type="scientific">Cephalotus follicularis</name>
    <name type="common">Albany pitcher plant</name>
    <dbReference type="NCBI Taxonomy" id="3775"/>
    <lineage>
        <taxon>Eukaryota</taxon>
        <taxon>Viridiplantae</taxon>
        <taxon>Streptophyta</taxon>
        <taxon>Embryophyta</taxon>
        <taxon>Tracheophyta</taxon>
        <taxon>Spermatophyta</taxon>
        <taxon>Magnoliopsida</taxon>
        <taxon>eudicotyledons</taxon>
        <taxon>Gunneridae</taxon>
        <taxon>Pentapetalae</taxon>
        <taxon>rosids</taxon>
        <taxon>fabids</taxon>
        <taxon>Oxalidales</taxon>
        <taxon>Cephalotaceae</taxon>
        <taxon>Cephalotus</taxon>
    </lineage>
</organism>
<feature type="non-terminal residue" evidence="1">
    <location>
        <position position="1"/>
    </location>
</feature>
<dbReference type="Proteomes" id="UP000187406">
    <property type="component" value="Unassembled WGS sequence"/>
</dbReference>
<dbReference type="InParanoid" id="A0A1Q3BHA6"/>
<dbReference type="AlphaFoldDB" id="A0A1Q3BHA6"/>
<name>A0A1Q3BHA6_CEPFO</name>
<dbReference type="EMBL" id="BDDD01000531">
    <property type="protein sequence ID" value="GAV67264.1"/>
    <property type="molecule type" value="Genomic_DNA"/>
</dbReference>
<sequence length="106" mass="11477">SRIMQLRLSLHSPKKGSDSMAAYLLKEKSISDELALTSWPVSNEDMVLYILGGLSSEYSTLVTSVTTRGLSISVVDLHGLLLNEEIRCQSSISNLATATANMTSTQ</sequence>